<feature type="chain" id="PRO_5012359333" description="Peptidyl-prolyl cis-trans isomerase" evidence="8">
    <location>
        <begin position="26"/>
        <end position="233"/>
    </location>
</feature>
<evidence type="ECO:0000256" key="2">
    <source>
        <dbReference type="ARBA" id="ARBA00006577"/>
    </source>
</evidence>
<dbReference type="Gene3D" id="1.10.287.460">
    <property type="entry name" value="Peptidyl-prolyl cis-trans isomerase, FKBP-type, N-terminal domain"/>
    <property type="match status" value="1"/>
</dbReference>
<dbReference type="Proteomes" id="UP000218767">
    <property type="component" value="Unassembled WGS sequence"/>
</dbReference>
<evidence type="ECO:0000256" key="4">
    <source>
        <dbReference type="ARBA" id="ARBA00023110"/>
    </source>
</evidence>
<dbReference type="PANTHER" id="PTHR43811">
    <property type="entry name" value="FKBP-TYPE PEPTIDYL-PROLYL CIS-TRANS ISOMERASE FKPA"/>
    <property type="match status" value="1"/>
</dbReference>
<dbReference type="Pfam" id="PF01346">
    <property type="entry name" value="FKBP_N"/>
    <property type="match status" value="1"/>
</dbReference>
<evidence type="ECO:0000256" key="7">
    <source>
        <dbReference type="RuleBase" id="RU003915"/>
    </source>
</evidence>
<protein>
    <recommendedName>
        <fullName evidence="7">Peptidyl-prolyl cis-trans isomerase</fullName>
        <ecNumber evidence="7">5.2.1.8</ecNumber>
    </recommendedName>
</protein>
<dbReference type="Pfam" id="PF00254">
    <property type="entry name" value="FKBP_C"/>
    <property type="match status" value="1"/>
</dbReference>
<dbReference type="SUPFAM" id="SSF54534">
    <property type="entry name" value="FKBP-like"/>
    <property type="match status" value="1"/>
</dbReference>
<evidence type="ECO:0000256" key="3">
    <source>
        <dbReference type="ARBA" id="ARBA00022729"/>
    </source>
</evidence>
<dbReference type="EMBL" id="NVUL01000106">
    <property type="protein sequence ID" value="PCI74191.1"/>
    <property type="molecule type" value="Genomic_DNA"/>
</dbReference>
<dbReference type="Gene3D" id="3.10.50.40">
    <property type="match status" value="1"/>
</dbReference>
<dbReference type="InterPro" id="IPR036944">
    <property type="entry name" value="PPIase_FKBP_N_sf"/>
</dbReference>
<evidence type="ECO:0000256" key="8">
    <source>
        <dbReference type="SAM" id="SignalP"/>
    </source>
</evidence>
<dbReference type="FunFam" id="3.10.50.40:FF:000045">
    <property type="entry name" value="Peptidyl-prolyl cis-trans isomerase"/>
    <property type="match status" value="1"/>
</dbReference>
<organism evidence="10 11">
    <name type="scientific">SAR86 cluster bacterium</name>
    <dbReference type="NCBI Taxonomy" id="2030880"/>
    <lineage>
        <taxon>Bacteria</taxon>
        <taxon>Pseudomonadati</taxon>
        <taxon>Pseudomonadota</taxon>
        <taxon>Gammaproteobacteria</taxon>
        <taxon>SAR86 cluster</taxon>
    </lineage>
</organism>
<feature type="signal peptide" evidence="8">
    <location>
        <begin position="1"/>
        <end position="25"/>
    </location>
</feature>
<dbReference type="EC" id="5.2.1.8" evidence="7"/>
<dbReference type="InterPro" id="IPR046357">
    <property type="entry name" value="PPIase_dom_sf"/>
</dbReference>
<dbReference type="PROSITE" id="PS50059">
    <property type="entry name" value="FKBP_PPIASE"/>
    <property type="match status" value="1"/>
</dbReference>
<dbReference type="PANTHER" id="PTHR43811:SF23">
    <property type="entry name" value="FKBP-TYPE 22 KDA PEPTIDYL-PROLYL CIS-TRANS ISOMERASE"/>
    <property type="match status" value="1"/>
</dbReference>
<dbReference type="InterPro" id="IPR001179">
    <property type="entry name" value="PPIase_FKBP_dom"/>
</dbReference>
<dbReference type="GO" id="GO:0003755">
    <property type="term" value="F:peptidyl-prolyl cis-trans isomerase activity"/>
    <property type="evidence" value="ECO:0007669"/>
    <property type="project" value="UniProtKB-UniRule"/>
</dbReference>
<keyword evidence="3 8" id="KW-0732">Signal</keyword>
<keyword evidence="5 6" id="KW-0413">Isomerase</keyword>
<evidence type="ECO:0000256" key="6">
    <source>
        <dbReference type="PROSITE-ProRule" id="PRU00277"/>
    </source>
</evidence>
<name>A0A2A4WVY5_9GAMM</name>
<evidence type="ECO:0000313" key="11">
    <source>
        <dbReference type="Proteomes" id="UP000218767"/>
    </source>
</evidence>
<evidence type="ECO:0000313" key="10">
    <source>
        <dbReference type="EMBL" id="PCI74191.1"/>
    </source>
</evidence>
<dbReference type="AlphaFoldDB" id="A0A2A4WVY5"/>
<comment type="similarity">
    <text evidence="2 7">Belongs to the FKBP-type PPIase family.</text>
</comment>
<comment type="caution">
    <text evidence="10">The sequence shown here is derived from an EMBL/GenBank/DDBJ whole genome shotgun (WGS) entry which is preliminary data.</text>
</comment>
<feature type="domain" description="PPIase FKBP-type" evidence="9">
    <location>
        <begin position="147"/>
        <end position="233"/>
    </location>
</feature>
<gene>
    <name evidence="10" type="ORF">COB20_15365</name>
</gene>
<evidence type="ECO:0000256" key="5">
    <source>
        <dbReference type="ARBA" id="ARBA00023235"/>
    </source>
</evidence>
<keyword evidence="4 6" id="KW-0697">Rotamase</keyword>
<reference evidence="11" key="1">
    <citation type="submission" date="2017-08" db="EMBL/GenBank/DDBJ databases">
        <title>A dynamic microbial community with high functional redundancy inhabits the cold, oxic subseafloor aquifer.</title>
        <authorList>
            <person name="Tully B.J."/>
            <person name="Wheat C.G."/>
            <person name="Glazer B.T."/>
            <person name="Huber J.A."/>
        </authorList>
    </citation>
    <scope>NUCLEOTIDE SEQUENCE [LARGE SCALE GENOMIC DNA]</scope>
</reference>
<sequence>MNISTRKSRILVGTFAALLSAQLFAQNESGLESEDAQIAYSIGVNIGQNLQSQGMLEGVELDTFVVGMLDAIADDVKMSKEDMFAAIQLFQQRMAEQQQAALAASTAASEEFLRSNSEKEGVVTLESGLQYTVLESGPEGGASPTTSNTVLAHYHGTLTDGTVFDSSVERGEPASFGVSQVISGWTEALQLMSVGDKWRLFIPAAMAYGEASPTAAIPPNSTLIFDVELLEIN</sequence>
<proteinExistence type="inferred from homology"/>
<dbReference type="GO" id="GO:0006457">
    <property type="term" value="P:protein folding"/>
    <property type="evidence" value="ECO:0007669"/>
    <property type="project" value="InterPro"/>
</dbReference>
<accession>A0A2A4WVY5</accession>
<evidence type="ECO:0000256" key="1">
    <source>
        <dbReference type="ARBA" id="ARBA00000971"/>
    </source>
</evidence>
<evidence type="ECO:0000259" key="9">
    <source>
        <dbReference type="PROSITE" id="PS50059"/>
    </source>
</evidence>
<comment type="catalytic activity">
    <reaction evidence="1 6 7">
        <text>[protein]-peptidylproline (omega=180) = [protein]-peptidylproline (omega=0)</text>
        <dbReference type="Rhea" id="RHEA:16237"/>
        <dbReference type="Rhea" id="RHEA-COMP:10747"/>
        <dbReference type="Rhea" id="RHEA-COMP:10748"/>
        <dbReference type="ChEBI" id="CHEBI:83833"/>
        <dbReference type="ChEBI" id="CHEBI:83834"/>
        <dbReference type="EC" id="5.2.1.8"/>
    </reaction>
</comment>
<dbReference type="InterPro" id="IPR000774">
    <property type="entry name" value="PPIase_FKBP_N"/>
</dbReference>